<keyword evidence="2" id="KW-0547">Nucleotide-binding</keyword>
<evidence type="ECO:0000256" key="4">
    <source>
        <dbReference type="SAM" id="Coils"/>
    </source>
</evidence>
<evidence type="ECO:0000313" key="7">
    <source>
        <dbReference type="EMBL" id="MBB3065046.1"/>
    </source>
</evidence>
<dbReference type="Pfam" id="PF16326">
    <property type="entry name" value="ABC_tran_CTD"/>
    <property type="match status" value="1"/>
</dbReference>
<dbReference type="InterPro" id="IPR017871">
    <property type="entry name" value="ABC_transporter-like_CS"/>
</dbReference>
<dbReference type="PROSITE" id="PS00211">
    <property type="entry name" value="ABC_TRANSPORTER_1"/>
    <property type="match status" value="2"/>
</dbReference>
<proteinExistence type="predicted"/>
<dbReference type="InterPro" id="IPR037118">
    <property type="entry name" value="Val-tRNA_synth_C_sf"/>
</dbReference>
<dbReference type="Gene3D" id="3.40.50.300">
    <property type="entry name" value="P-loop containing nucleotide triphosphate hydrolases"/>
    <property type="match status" value="2"/>
</dbReference>
<evidence type="ECO:0000256" key="3">
    <source>
        <dbReference type="ARBA" id="ARBA00022840"/>
    </source>
</evidence>
<dbReference type="SUPFAM" id="SSF52540">
    <property type="entry name" value="P-loop containing nucleoside triphosphate hydrolases"/>
    <property type="match status" value="2"/>
</dbReference>
<dbReference type="Pfam" id="PF00005">
    <property type="entry name" value="ABC_tran"/>
    <property type="match status" value="2"/>
</dbReference>
<evidence type="ECO:0000256" key="1">
    <source>
        <dbReference type="ARBA" id="ARBA00022737"/>
    </source>
</evidence>
<dbReference type="Pfam" id="PF12848">
    <property type="entry name" value="ABC_tran_Xtn"/>
    <property type="match status" value="1"/>
</dbReference>
<evidence type="ECO:0000313" key="8">
    <source>
        <dbReference type="Proteomes" id="UP000581135"/>
    </source>
</evidence>
<reference evidence="7 8" key="1">
    <citation type="submission" date="2020-08" db="EMBL/GenBank/DDBJ databases">
        <title>Genomic Encyclopedia of Type Strains, Phase III (KMG-III): the genomes of soil and plant-associated and newly described type strains.</title>
        <authorList>
            <person name="Whitman W."/>
        </authorList>
    </citation>
    <scope>NUCLEOTIDE SEQUENCE [LARGE SCALE GENOMIC DNA]</scope>
    <source>
        <strain evidence="7 8">CECT 8803</strain>
    </source>
</reference>
<dbReference type="InterPro" id="IPR032781">
    <property type="entry name" value="ABC_tran_Xtn"/>
</dbReference>
<protein>
    <submittedName>
        <fullName evidence="7">ATP-binding cassette subfamily F protein 3</fullName>
    </submittedName>
</protein>
<dbReference type="InterPro" id="IPR003593">
    <property type="entry name" value="AAA+_ATPase"/>
</dbReference>
<gene>
    <name evidence="7" type="ORF">FHR98_001325</name>
</gene>
<sequence length="633" mass="70524">MLHLNEVTLRVSGHVLLEGATAAVNDGERIGIVGRNGAGKSTLLKAIMGELAFDGGSMSFPRGLSMGLLRQHAPEGEDSLIDIVLAADRERASLLEEAIHCKDPHRIAEIHTRLADIDSHGAPARAARILAGLGFDEAAQQRAISEFSGGWRMRVALASLLFSRPDLLLLDEPSNHLDLEATLWLEGYLKSYPGTLLMVSHDRRLLNAVAQRILHFEGKRLVLYSGNYDTFERTRRERQSRQAAMQAKQIAQRRHIESFIERFRYKASKARQAQSRVKMLERMEPIASVVDERTVSFDFPTPEPLSSPIISLQGASVGYGKKPVISGLDLRIDMDDRIALLGANGNGKSTFMRLLSSRLKPMEGRLVKPPKLKVGYFAQEQAEELDLKATPLQLIERLSPMSTETKLRAQLGRFGFGQARADISVSKLSGGERARLLFALMTRDAPQLILLDEPTNHLDVDSREALIQALNAYDGALVLVTHDPHLIELVADRLWIVNEGKVQPFDGDLDDYRQLLLEQRRLERSKRGGANGNDMAAEEPARQRKTDRQDAALGRAAVADIKKRVRTSEQRMEKLGKALEILEARLSDPEIYKGSPAKLSDLQRQHADIKQALERSEIQWLEAQALLEQETAS</sequence>
<feature type="domain" description="ABC transporter" evidence="6">
    <location>
        <begin position="310"/>
        <end position="524"/>
    </location>
</feature>
<name>A0A839SUD7_9PROT</name>
<dbReference type="InterPro" id="IPR032524">
    <property type="entry name" value="ABC_tran_C"/>
</dbReference>
<feature type="coiled-coil region" evidence="4">
    <location>
        <begin position="558"/>
        <end position="619"/>
    </location>
</feature>
<dbReference type="GO" id="GO:0016887">
    <property type="term" value="F:ATP hydrolysis activity"/>
    <property type="evidence" value="ECO:0007669"/>
    <property type="project" value="InterPro"/>
</dbReference>
<feature type="region of interest" description="Disordered" evidence="5">
    <location>
        <begin position="523"/>
        <end position="552"/>
    </location>
</feature>
<dbReference type="SMART" id="SM00382">
    <property type="entry name" value="AAA"/>
    <property type="match status" value="2"/>
</dbReference>
<dbReference type="AlphaFoldDB" id="A0A839SUD7"/>
<dbReference type="InterPro" id="IPR027417">
    <property type="entry name" value="P-loop_NTPase"/>
</dbReference>
<dbReference type="Proteomes" id="UP000581135">
    <property type="component" value="Unassembled WGS sequence"/>
</dbReference>
<dbReference type="GO" id="GO:0005524">
    <property type="term" value="F:ATP binding"/>
    <property type="evidence" value="ECO:0007669"/>
    <property type="project" value="UniProtKB-KW"/>
</dbReference>
<accession>A0A839SUD7</accession>
<feature type="domain" description="ABC transporter" evidence="6">
    <location>
        <begin position="2"/>
        <end position="243"/>
    </location>
</feature>
<evidence type="ECO:0000256" key="5">
    <source>
        <dbReference type="SAM" id="MobiDB-lite"/>
    </source>
</evidence>
<feature type="compositionally biased region" description="Basic and acidic residues" evidence="5">
    <location>
        <begin position="539"/>
        <end position="550"/>
    </location>
</feature>
<dbReference type="InterPro" id="IPR003439">
    <property type="entry name" value="ABC_transporter-like_ATP-bd"/>
</dbReference>
<dbReference type="PANTHER" id="PTHR19211:SF14">
    <property type="entry name" value="ATP-BINDING CASSETTE SUB-FAMILY F MEMBER 1"/>
    <property type="match status" value="1"/>
</dbReference>
<keyword evidence="8" id="KW-1185">Reference proteome</keyword>
<dbReference type="EMBL" id="JACHXA010000003">
    <property type="protein sequence ID" value="MBB3065046.1"/>
    <property type="molecule type" value="Genomic_DNA"/>
</dbReference>
<dbReference type="CDD" id="cd03221">
    <property type="entry name" value="ABCF_EF-3"/>
    <property type="match status" value="2"/>
</dbReference>
<organism evidence="7 8">
    <name type="scientific">Limibacillus halophilus</name>
    <dbReference type="NCBI Taxonomy" id="1579333"/>
    <lineage>
        <taxon>Bacteria</taxon>
        <taxon>Pseudomonadati</taxon>
        <taxon>Pseudomonadota</taxon>
        <taxon>Alphaproteobacteria</taxon>
        <taxon>Rhodospirillales</taxon>
        <taxon>Rhodovibrionaceae</taxon>
        <taxon>Limibacillus</taxon>
    </lineage>
</organism>
<evidence type="ECO:0000259" key="6">
    <source>
        <dbReference type="PROSITE" id="PS50893"/>
    </source>
</evidence>
<dbReference type="InterPro" id="IPR050611">
    <property type="entry name" value="ABCF"/>
</dbReference>
<keyword evidence="4" id="KW-0175">Coiled coil</keyword>
<dbReference type="PANTHER" id="PTHR19211">
    <property type="entry name" value="ATP-BINDING TRANSPORT PROTEIN-RELATED"/>
    <property type="match status" value="1"/>
</dbReference>
<dbReference type="Gene3D" id="1.10.287.380">
    <property type="entry name" value="Valyl-tRNA synthetase, C-terminal domain"/>
    <property type="match status" value="1"/>
</dbReference>
<dbReference type="RefSeq" id="WP_183415856.1">
    <property type="nucleotide sequence ID" value="NZ_JACHXA010000003.1"/>
</dbReference>
<comment type="caution">
    <text evidence="7">The sequence shown here is derived from an EMBL/GenBank/DDBJ whole genome shotgun (WGS) entry which is preliminary data.</text>
</comment>
<evidence type="ECO:0000256" key="2">
    <source>
        <dbReference type="ARBA" id="ARBA00022741"/>
    </source>
</evidence>
<dbReference type="FunFam" id="3.40.50.300:FF:000011">
    <property type="entry name" value="Putative ABC transporter ATP-binding component"/>
    <property type="match status" value="1"/>
</dbReference>
<dbReference type="PROSITE" id="PS50893">
    <property type="entry name" value="ABC_TRANSPORTER_2"/>
    <property type="match status" value="2"/>
</dbReference>
<keyword evidence="3 7" id="KW-0067">ATP-binding</keyword>
<keyword evidence="1" id="KW-0677">Repeat</keyword>
<dbReference type="GO" id="GO:0003677">
    <property type="term" value="F:DNA binding"/>
    <property type="evidence" value="ECO:0007669"/>
    <property type="project" value="InterPro"/>
</dbReference>